<accession>A0A1Y2DUD5</accession>
<dbReference type="InterPro" id="IPR018087">
    <property type="entry name" value="Glyco_hydro_5_CS"/>
</dbReference>
<dbReference type="SUPFAM" id="SSF51445">
    <property type="entry name" value="(Trans)glycosidases"/>
    <property type="match status" value="1"/>
</dbReference>
<comment type="catalytic activity">
    <reaction evidence="1">
        <text>Endohydrolysis of (1-&gt;4)-beta-D-glucosidic linkages in cellulose, lichenin and cereal beta-D-glucans.</text>
        <dbReference type="EC" id="3.2.1.4"/>
    </reaction>
</comment>
<evidence type="ECO:0000256" key="6">
    <source>
        <dbReference type="RuleBase" id="RU361153"/>
    </source>
</evidence>
<evidence type="ECO:0000256" key="5">
    <source>
        <dbReference type="ARBA" id="ARBA00023295"/>
    </source>
</evidence>
<proteinExistence type="inferred from homology"/>
<dbReference type="PANTHER" id="PTHR34142:SF1">
    <property type="entry name" value="GLYCOSIDE HYDROLASE FAMILY 5 DOMAIN-CONTAINING PROTEIN"/>
    <property type="match status" value="1"/>
</dbReference>
<dbReference type="GO" id="GO:0009251">
    <property type="term" value="P:glucan catabolic process"/>
    <property type="evidence" value="ECO:0007669"/>
    <property type="project" value="TreeGrafter"/>
</dbReference>
<dbReference type="PANTHER" id="PTHR34142">
    <property type="entry name" value="ENDO-BETA-1,4-GLUCANASE A"/>
    <property type="match status" value="1"/>
</dbReference>
<dbReference type="GO" id="GO:0008810">
    <property type="term" value="F:cellulase activity"/>
    <property type="evidence" value="ECO:0007669"/>
    <property type="project" value="UniProtKB-EC"/>
</dbReference>
<name>A0A1Y2DUD5_9FUNG</name>
<feature type="non-terminal residue" evidence="8">
    <location>
        <position position="297"/>
    </location>
</feature>
<gene>
    <name evidence="8" type="ORF">LY90DRAFT_327242</name>
</gene>
<keyword evidence="9" id="KW-1185">Reference proteome</keyword>
<comment type="similarity">
    <text evidence="2 6">Belongs to the glycosyl hydrolase 5 (cellulase A) family.</text>
</comment>
<keyword evidence="4 6" id="KW-0378">Hydrolase</keyword>
<sequence>GKLKYLGVNEAGGDFGEGHLPGVYNTHYTYPNIDAISTSIEQGMNAFRMGLRWERFQHELFGELTEFDLTEYKKIVDAVTAMGAVIIVDPHNYARYKDKLIGSEEVPTEAFVDFWKKMANVFKDNDKVWFGLVNEPHDMKTDDWFKIARAAVDGIRSTGANNTILIPGNGWDGAWSWGSQAWYGESNAEVALRYFSSEDENIAFEVHQYFDSDYSGGHGTCEKRPCQNNVKEFVQWLKDNNLKGWFGEFSGHISDSQCKECVQEFLEYLQLNNEYVLGATWWAAGPWWGQNSYTIEP</sequence>
<dbReference type="EMBL" id="MCOG01000057">
    <property type="protein sequence ID" value="ORY62746.1"/>
    <property type="molecule type" value="Genomic_DNA"/>
</dbReference>
<reference evidence="8 9" key="1">
    <citation type="submission" date="2016-08" db="EMBL/GenBank/DDBJ databases">
        <title>A Parts List for Fungal Cellulosomes Revealed by Comparative Genomics.</title>
        <authorList>
            <consortium name="DOE Joint Genome Institute"/>
            <person name="Haitjema C.H."/>
            <person name="Gilmore S.P."/>
            <person name="Henske J.K."/>
            <person name="Solomon K.V."/>
            <person name="De Groot R."/>
            <person name="Kuo A."/>
            <person name="Mondo S.J."/>
            <person name="Salamov A.A."/>
            <person name="Labutti K."/>
            <person name="Zhao Z."/>
            <person name="Chiniquy J."/>
            <person name="Barry K."/>
            <person name="Brewer H.M."/>
            <person name="Purvine S.O."/>
            <person name="Wright A.T."/>
            <person name="Boxma B."/>
            <person name="Van Alen T."/>
            <person name="Hackstein J.H."/>
            <person name="Baker S.E."/>
            <person name="Grigoriev I.V."/>
            <person name="O'Malley M.A."/>
        </authorList>
    </citation>
    <scope>NUCLEOTIDE SEQUENCE [LARGE SCALE GENOMIC DNA]</scope>
    <source>
        <strain evidence="8 9">G1</strain>
    </source>
</reference>
<evidence type="ECO:0000313" key="9">
    <source>
        <dbReference type="Proteomes" id="UP000193920"/>
    </source>
</evidence>
<protein>
    <recommendedName>
        <fullName evidence="3">cellulase</fullName>
        <ecNumber evidence="3">3.2.1.4</ecNumber>
    </recommendedName>
</protein>
<feature type="non-terminal residue" evidence="8">
    <location>
        <position position="1"/>
    </location>
</feature>
<evidence type="ECO:0000256" key="1">
    <source>
        <dbReference type="ARBA" id="ARBA00000966"/>
    </source>
</evidence>
<dbReference type="InterPro" id="IPR001547">
    <property type="entry name" value="Glyco_hydro_5"/>
</dbReference>
<dbReference type="InterPro" id="IPR017853">
    <property type="entry name" value="GH"/>
</dbReference>
<evidence type="ECO:0000256" key="2">
    <source>
        <dbReference type="ARBA" id="ARBA00005641"/>
    </source>
</evidence>
<evidence type="ECO:0000256" key="4">
    <source>
        <dbReference type="ARBA" id="ARBA00022801"/>
    </source>
</evidence>
<dbReference type="Pfam" id="PF00150">
    <property type="entry name" value="Cellulase"/>
    <property type="match status" value="1"/>
</dbReference>
<dbReference type="AlphaFoldDB" id="A0A1Y2DUD5"/>
<dbReference type="Gene3D" id="3.20.20.80">
    <property type="entry name" value="Glycosidases"/>
    <property type="match status" value="1"/>
</dbReference>
<evidence type="ECO:0000256" key="3">
    <source>
        <dbReference type="ARBA" id="ARBA00012601"/>
    </source>
</evidence>
<dbReference type="OrthoDB" id="2109727at2759"/>
<feature type="domain" description="Glycoside hydrolase family 5" evidence="7">
    <location>
        <begin position="25"/>
        <end position="284"/>
    </location>
</feature>
<dbReference type="EC" id="3.2.1.4" evidence="3"/>
<evidence type="ECO:0000313" key="8">
    <source>
        <dbReference type="EMBL" id="ORY62746.1"/>
    </source>
</evidence>
<dbReference type="Proteomes" id="UP000193920">
    <property type="component" value="Unassembled WGS sequence"/>
</dbReference>
<keyword evidence="5 6" id="KW-0326">Glycosidase</keyword>
<dbReference type="STRING" id="1754190.A0A1Y2DUD5"/>
<comment type="caution">
    <text evidence="8">The sequence shown here is derived from an EMBL/GenBank/DDBJ whole genome shotgun (WGS) entry which is preliminary data.</text>
</comment>
<evidence type="ECO:0000259" key="7">
    <source>
        <dbReference type="Pfam" id="PF00150"/>
    </source>
</evidence>
<organism evidence="8 9">
    <name type="scientific">Neocallimastix californiae</name>
    <dbReference type="NCBI Taxonomy" id="1754190"/>
    <lineage>
        <taxon>Eukaryota</taxon>
        <taxon>Fungi</taxon>
        <taxon>Fungi incertae sedis</taxon>
        <taxon>Chytridiomycota</taxon>
        <taxon>Chytridiomycota incertae sedis</taxon>
        <taxon>Neocallimastigomycetes</taxon>
        <taxon>Neocallimastigales</taxon>
        <taxon>Neocallimastigaceae</taxon>
        <taxon>Neocallimastix</taxon>
    </lineage>
</organism>
<dbReference type="PROSITE" id="PS00659">
    <property type="entry name" value="GLYCOSYL_HYDROL_F5"/>
    <property type="match status" value="1"/>
</dbReference>